<evidence type="ECO:0000313" key="4">
    <source>
        <dbReference type="Proteomes" id="UP001646157"/>
    </source>
</evidence>
<dbReference type="GO" id="GO:0004316">
    <property type="term" value="F:3-oxoacyl-[acyl-carrier-protein] reductase (NADPH) activity"/>
    <property type="evidence" value="ECO:0007669"/>
    <property type="project" value="UniProtKB-EC"/>
</dbReference>
<dbReference type="Proteomes" id="UP001646157">
    <property type="component" value="Unassembled WGS sequence"/>
</dbReference>
<comment type="caution">
    <text evidence="3">The sequence shown here is derived from an EMBL/GenBank/DDBJ whole genome shotgun (WGS) entry which is preliminary data.</text>
</comment>
<evidence type="ECO:0000256" key="2">
    <source>
        <dbReference type="ARBA" id="ARBA00023002"/>
    </source>
</evidence>
<dbReference type="PRINTS" id="PR00080">
    <property type="entry name" value="SDRFAMILY"/>
</dbReference>
<dbReference type="CDD" id="cd05233">
    <property type="entry name" value="SDR_c"/>
    <property type="match status" value="1"/>
</dbReference>
<dbReference type="Pfam" id="PF13561">
    <property type="entry name" value="adh_short_C2"/>
    <property type="match status" value="1"/>
</dbReference>
<name>A0ABS2N9D6_9BACI</name>
<organism evidence="3 4">
    <name type="scientific">Rossellomorea pakistanensis</name>
    <dbReference type="NCBI Taxonomy" id="992288"/>
    <lineage>
        <taxon>Bacteria</taxon>
        <taxon>Bacillati</taxon>
        <taxon>Bacillota</taxon>
        <taxon>Bacilli</taxon>
        <taxon>Bacillales</taxon>
        <taxon>Bacillaceae</taxon>
        <taxon>Rossellomorea</taxon>
    </lineage>
</organism>
<dbReference type="RefSeq" id="WP_205168627.1">
    <property type="nucleotide sequence ID" value="NZ_JAFBDZ010000001.1"/>
</dbReference>
<dbReference type="Gene3D" id="3.40.50.720">
    <property type="entry name" value="NAD(P)-binding Rossmann-like Domain"/>
    <property type="match status" value="1"/>
</dbReference>
<protein>
    <submittedName>
        <fullName evidence="3">3-oxoacyl-[acyl-carrier protein] reductase</fullName>
        <ecNumber evidence="3">1.1.1.100</ecNumber>
    </submittedName>
</protein>
<proteinExistence type="inferred from homology"/>
<keyword evidence="2 3" id="KW-0560">Oxidoreductase</keyword>
<accession>A0ABS2N9D6</accession>
<dbReference type="PANTHER" id="PTHR24321:SF8">
    <property type="entry name" value="ESTRADIOL 17-BETA-DEHYDROGENASE 8-RELATED"/>
    <property type="match status" value="1"/>
</dbReference>
<dbReference type="PANTHER" id="PTHR24321">
    <property type="entry name" value="DEHYDROGENASES, SHORT CHAIN"/>
    <property type="match status" value="1"/>
</dbReference>
<dbReference type="NCBIfam" id="NF005559">
    <property type="entry name" value="PRK07231.1"/>
    <property type="match status" value="1"/>
</dbReference>
<evidence type="ECO:0000256" key="1">
    <source>
        <dbReference type="ARBA" id="ARBA00006484"/>
    </source>
</evidence>
<reference evidence="3 4" key="1">
    <citation type="submission" date="2021-01" db="EMBL/GenBank/DDBJ databases">
        <title>Genomic Encyclopedia of Type Strains, Phase IV (KMG-IV): sequencing the most valuable type-strain genomes for metagenomic binning, comparative biology and taxonomic classification.</title>
        <authorList>
            <person name="Goeker M."/>
        </authorList>
    </citation>
    <scope>NUCLEOTIDE SEQUENCE [LARGE SCALE GENOMIC DNA]</scope>
    <source>
        <strain evidence="3 4">DSM 24834</strain>
    </source>
</reference>
<dbReference type="InterPro" id="IPR002347">
    <property type="entry name" value="SDR_fam"/>
</dbReference>
<dbReference type="InterPro" id="IPR036291">
    <property type="entry name" value="NAD(P)-bd_dom_sf"/>
</dbReference>
<evidence type="ECO:0000313" key="3">
    <source>
        <dbReference type="EMBL" id="MBM7584477.1"/>
    </source>
</evidence>
<dbReference type="PRINTS" id="PR00081">
    <property type="entry name" value="GDHRDH"/>
</dbReference>
<sequence length="248" mass="26422">MRLHHKSIVVTGAGGGMGLAVVKLLLDKGANVIATDLNTQMLNDFESEQLAVFEGDMLDETFVEKVFAEGNAKFGSISGLVNAAGIAQKAKPIEDVSLAEWTRILNVNTTLLFLTCKEAAKYMKKQGYGSIINVASISAVRPRPGLQAYITSKGGAESLTRALAIELADHHIRVNTIHPGPCDTNMLEQFAADGANIDEVKNTIFKQSVPLGNLLKPADIAYSIAFLLSDEAHMITGATLNVDGGRGI</sequence>
<dbReference type="SUPFAM" id="SSF51735">
    <property type="entry name" value="NAD(P)-binding Rossmann-fold domains"/>
    <property type="match status" value="1"/>
</dbReference>
<comment type="similarity">
    <text evidence="1">Belongs to the short-chain dehydrogenases/reductases (SDR) family.</text>
</comment>
<keyword evidence="4" id="KW-1185">Reference proteome</keyword>
<dbReference type="EMBL" id="JAFBDZ010000001">
    <property type="protein sequence ID" value="MBM7584477.1"/>
    <property type="molecule type" value="Genomic_DNA"/>
</dbReference>
<gene>
    <name evidence="3" type="ORF">JOC86_001014</name>
</gene>
<dbReference type="EC" id="1.1.1.100" evidence="3"/>